<dbReference type="EMBL" id="SLXO01000007">
    <property type="protein sequence ID" value="TCP33512.1"/>
    <property type="molecule type" value="Genomic_DNA"/>
</dbReference>
<organism evidence="7 8">
    <name type="scientific">Rhodothalassium salexigens DSM 2132</name>
    <dbReference type="NCBI Taxonomy" id="1188247"/>
    <lineage>
        <taxon>Bacteria</taxon>
        <taxon>Pseudomonadati</taxon>
        <taxon>Pseudomonadota</taxon>
        <taxon>Alphaproteobacteria</taxon>
        <taxon>Rhodothalassiales</taxon>
        <taxon>Rhodothalassiaceae</taxon>
        <taxon>Rhodothalassium</taxon>
    </lineage>
</organism>
<comment type="function">
    <text evidence="4">Thiol-specific peroxidase that catalyzes the reduction of hydrogen peroxide and organic hydroperoxides to water and alcohols, respectively. Plays a role in cell protection against oxidative stress by detoxifying peroxides.</text>
</comment>
<dbReference type="GO" id="GO:0005829">
    <property type="term" value="C:cytosol"/>
    <property type="evidence" value="ECO:0007669"/>
    <property type="project" value="TreeGrafter"/>
</dbReference>
<dbReference type="PANTHER" id="PTHR10681:SF128">
    <property type="entry name" value="THIOREDOXIN-DEPENDENT PEROXIDE REDUCTASE, MITOCHONDRIAL"/>
    <property type="match status" value="1"/>
</dbReference>
<evidence type="ECO:0000259" key="6">
    <source>
        <dbReference type="PROSITE" id="PS51352"/>
    </source>
</evidence>
<sequence length="241" mass="25881">MDDACSGYGGGPVGRMRAGPSAVSEPGGPGFGPRIDEPAPPFTARTTQGVRALSDYRGRWLMLFAHPADFTPVCTSEFVAFARAADAFEARDCALLGLSVDSVYAHLAWIRSVRESFGVDIQFPIMEDISMTVAEAYGMIHPGASSTAAVRSVFFIDPEGVLRVMLHYPMAVGRSVVELLRVLDALQATRAGDVAAPEGWQTGQPLVKAPPQTADEMIARDRAAAESRAPVTWYFTQEDEA</sequence>
<dbReference type="PANTHER" id="PTHR10681">
    <property type="entry name" value="THIOREDOXIN PEROXIDASE"/>
    <property type="match status" value="1"/>
</dbReference>
<feature type="region of interest" description="Disordered" evidence="5">
    <location>
        <begin position="1"/>
        <end position="31"/>
    </location>
</feature>
<accession>A0A4R2PE59</accession>
<feature type="domain" description="Thioredoxin" evidence="6">
    <location>
        <begin position="33"/>
        <end position="188"/>
    </location>
</feature>
<evidence type="ECO:0000256" key="3">
    <source>
        <dbReference type="ARBA" id="ARBA00032824"/>
    </source>
</evidence>
<dbReference type="AlphaFoldDB" id="A0A4R2PE59"/>
<dbReference type="InterPro" id="IPR013766">
    <property type="entry name" value="Thioredoxin_domain"/>
</dbReference>
<gene>
    <name evidence="7" type="ORF">EV659_107123</name>
</gene>
<keyword evidence="8" id="KW-1185">Reference proteome</keyword>
<dbReference type="GO" id="GO:0006979">
    <property type="term" value="P:response to oxidative stress"/>
    <property type="evidence" value="ECO:0007669"/>
    <property type="project" value="TreeGrafter"/>
</dbReference>
<comment type="caution">
    <text evidence="7">The sequence shown here is derived from an EMBL/GenBank/DDBJ whole genome shotgun (WGS) entry which is preliminary data.</text>
</comment>
<dbReference type="GO" id="GO:0045454">
    <property type="term" value="P:cell redox homeostasis"/>
    <property type="evidence" value="ECO:0007669"/>
    <property type="project" value="TreeGrafter"/>
</dbReference>
<dbReference type="Proteomes" id="UP000295399">
    <property type="component" value="Unassembled WGS sequence"/>
</dbReference>
<dbReference type="InterPro" id="IPR050217">
    <property type="entry name" value="Peroxiredoxin"/>
</dbReference>
<dbReference type="GO" id="GO:0033554">
    <property type="term" value="P:cellular response to stress"/>
    <property type="evidence" value="ECO:0007669"/>
    <property type="project" value="TreeGrafter"/>
</dbReference>
<dbReference type="GO" id="GO:0042744">
    <property type="term" value="P:hydrogen peroxide catabolic process"/>
    <property type="evidence" value="ECO:0007669"/>
    <property type="project" value="TreeGrafter"/>
</dbReference>
<evidence type="ECO:0000256" key="4">
    <source>
        <dbReference type="ARBA" id="ARBA00037420"/>
    </source>
</evidence>
<reference evidence="7 8" key="1">
    <citation type="submission" date="2019-03" db="EMBL/GenBank/DDBJ databases">
        <title>Genomic Encyclopedia of Type Strains, Phase IV (KMG-IV): sequencing the most valuable type-strain genomes for metagenomic binning, comparative biology and taxonomic classification.</title>
        <authorList>
            <person name="Goeker M."/>
        </authorList>
    </citation>
    <scope>NUCLEOTIDE SEQUENCE [LARGE SCALE GENOMIC DNA]</scope>
    <source>
        <strain evidence="7 8">DSM 2132</strain>
    </source>
</reference>
<evidence type="ECO:0000256" key="1">
    <source>
        <dbReference type="ARBA" id="ARBA00009796"/>
    </source>
</evidence>
<proteinExistence type="inferred from homology"/>
<dbReference type="InterPro" id="IPR000866">
    <property type="entry name" value="AhpC/TSA"/>
</dbReference>
<evidence type="ECO:0000256" key="5">
    <source>
        <dbReference type="SAM" id="MobiDB-lite"/>
    </source>
</evidence>
<name>A0A4R2PE59_RHOSA</name>
<dbReference type="OrthoDB" id="9812811at2"/>
<keyword evidence="2" id="KW-0560">Oxidoreductase</keyword>
<evidence type="ECO:0000313" key="7">
    <source>
        <dbReference type="EMBL" id="TCP33512.1"/>
    </source>
</evidence>
<dbReference type="Pfam" id="PF00578">
    <property type="entry name" value="AhpC-TSA"/>
    <property type="match status" value="1"/>
</dbReference>
<dbReference type="Gene3D" id="3.40.30.10">
    <property type="entry name" value="Glutaredoxin"/>
    <property type="match status" value="1"/>
</dbReference>
<dbReference type="NCBIfam" id="NF009668">
    <property type="entry name" value="PRK13189.1"/>
    <property type="match status" value="1"/>
</dbReference>
<dbReference type="InParanoid" id="A0A4R2PE59"/>
<comment type="similarity">
    <text evidence="1">Belongs to the peroxiredoxin family. AhpC/Prx1 subfamily.</text>
</comment>
<evidence type="ECO:0000256" key="2">
    <source>
        <dbReference type="ARBA" id="ARBA00023002"/>
    </source>
</evidence>
<dbReference type="PROSITE" id="PS51352">
    <property type="entry name" value="THIOREDOXIN_2"/>
    <property type="match status" value="1"/>
</dbReference>
<protein>
    <recommendedName>
        <fullName evidence="3">Thioredoxin peroxidase</fullName>
    </recommendedName>
</protein>
<evidence type="ECO:0000313" key="8">
    <source>
        <dbReference type="Proteomes" id="UP000295399"/>
    </source>
</evidence>
<dbReference type="GO" id="GO:0008379">
    <property type="term" value="F:thioredoxin peroxidase activity"/>
    <property type="evidence" value="ECO:0007669"/>
    <property type="project" value="TreeGrafter"/>
</dbReference>
<dbReference type="InterPro" id="IPR036249">
    <property type="entry name" value="Thioredoxin-like_sf"/>
</dbReference>
<dbReference type="SUPFAM" id="SSF52833">
    <property type="entry name" value="Thioredoxin-like"/>
    <property type="match status" value="1"/>
</dbReference>